<name>A0A1H3NIG1_9BACT</name>
<reference evidence="1 2" key="1">
    <citation type="submission" date="2016-10" db="EMBL/GenBank/DDBJ databases">
        <authorList>
            <person name="Varghese N."/>
            <person name="Submissions S."/>
        </authorList>
    </citation>
    <scope>NUCLEOTIDE SEQUENCE [LARGE SCALE GENOMIC DNA]</scope>
    <source>
        <strain evidence="1 2">DSM 17997</strain>
    </source>
</reference>
<dbReference type="Proteomes" id="UP000199663">
    <property type="component" value="Unassembled WGS sequence"/>
</dbReference>
<dbReference type="EMBL" id="FNQC01000003">
    <property type="protein sequence ID" value="SDY88225.1"/>
    <property type="molecule type" value="Genomic_DNA"/>
</dbReference>
<sequence>MLLKNLLTIFGALLFIYSNPSTDLKYDFVSSNQKTEVKKTCSSNPQKQNCPNKCLQYPADTSKNNKSDFTSECPSTSFFLGTIWKINYDTPLTLESQRPRSLSNLHNSLYQEPDSKPPRFLLI</sequence>
<evidence type="ECO:0000313" key="2">
    <source>
        <dbReference type="Proteomes" id="UP000199663"/>
    </source>
</evidence>
<keyword evidence="2" id="KW-1185">Reference proteome</keyword>
<evidence type="ECO:0008006" key="3">
    <source>
        <dbReference type="Google" id="ProtNLM"/>
    </source>
</evidence>
<evidence type="ECO:0000313" key="1">
    <source>
        <dbReference type="EMBL" id="SDY88225.1"/>
    </source>
</evidence>
<organism evidence="1 2">
    <name type="scientific">Rhodonellum ikkaensis</name>
    <dbReference type="NCBI Taxonomy" id="336829"/>
    <lineage>
        <taxon>Bacteria</taxon>
        <taxon>Pseudomonadati</taxon>
        <taxon>Bacteroidota</taxon>
        <taxon>Cytophagia</taxon>
        <taxon>Cytophagales</taxon>
        <taxon>Cytophagaceae</taxon>
        <taxon>Rhodonellum</taxon>
    </lineage>
</organism>
<gene>
    <name evidence="1" type="ORF">SAMN05444412_103256</name>
</gene>
<protein>
    <recommendedName>
        <fullName evidence="3">Secreted protein</fullName>
    </recommendedName>
</protein>
<accession>A0A1H3NIG1</accession>
<comment type="caution">
    <text evidence="1">The sequence shown here is derived from an EMBL/GenBank/DDBJ whole genome shotgun (WGS) entry which is preliminary data.</text>
</comment>
<proteinExistence type="predicted"/>